<feature type="compositionally biased region" description="Polar residues" evidence="2">
    <location>
        <begin position="258"/>
        <end position="280"/>
    </location>
</feature>
<evidence type="ECO:0000313" key="3">
    <source>
        <dbReference type="EMBL" id="GJT42063.1"/>
    </source>
</evidence>
<reference evidence="3" key="1">
    <citation type="journal article" date="2022" name="Int. J. Mol. Sci.">
        <title>Draft Genome of Tanacetum Coccineum: Genomic Comparison of Closely Related Tanacetum-Family Plants.</title>
        <authorList>
            <person name="Yamashiro T."/>
            <person name="Shiraishi A."/>
            <person name="Nakayama K."/>
            <person name="Satake H."/>
        </authorList>
    </citation>
    <scope>NUCLEOTIDE SEQUENCE</scope>
</reference>
<reference evidence="3" key="2">
    <citation type="submission" date="2022-01" db="EMBL/GenBank/DDBJ databases">
        <authorList>
            <person name="Yamashiro T."/>
            <person name="Shiraishi A."/>
            <person name="Satake H."/>
            <person name="Nakayama K."/>
        </authorList>
    </citation>
    <scope>NUCLEOTIDE SEQUENCE</scope>
</reference>
<accession>A0ABQ5DTW7</accession>
<sequence>MESSNSNSKERELQLTQRLAKQRHSNCMTWFEQLETHLHDLYLLNSPYAVDAFKPAFRSFFGEEHQTFKLKMFHNLDQLRLQLERENLHGVNAKTCLQALRTQFKEFLASKGVNATDLLNQGWQQDFEDFTRCEPSAYRRELLENLDTLEAVIHRVVNTYGVLRMKENEVNALKENGSQLHDEILHEHQIKSSVKMQSQDIQINPVQAMDDSLIVSKSSLIEPENNNAFSKSEIETQMQRQEEKVDMREAVDAGLVVTESSGTKPDKQNTSSSSGSYTTQAVDADIRPVIDEEPFAEVQLTALHNILANEQQHTEQSEPSYDTHLLETIESNTTPTSTNMCHRGGEIDQDALLKTELLKTKDMVDKEIYNELSKRFLQLEKHCISLEIQIQQKEESFQSNKPCKNQEFPEFREFFVINDLKAQLLARTTLICNLKKQIKSVKETSNEATVKNDIDVIETINIELEHSVAKLLAANEQLHKENEHLKQTYKELFDSIKKTKVQNKDNSESLISQINQKSVENADLKAQLQEKVFANAALKNELRKIKGNSVDTKFAKASILGKPPLQPSRNHLVVRQPNAFTSERPRISRPRFASQVDEKNDLSKTVTPHYLPKVRESAAATPHQVNAPNYSRNSHKESYGSNDMVHAYFLEDARKMTQDKTRIPNHRDMASTRAHCTPNACTPKLRNIYRSSPVSKCSGRMSNGKPLVDHSRNSSFFLDSKKFVCSICHKYIFNTNHDDCITKILNKVNSRAKVQSPKIRNNNPVEPKNHTHKPGRQNDICNNPNLGRSGIRVRGVLPHRSVAQDI</sequence>
<comment type="caution">
    <text evidence="3">The sequence shown here is derived from an EMBL/GenBank/DDBJ whole genome shotgun (WGS) entry which is preliminary data.</text>
</comment>
<feature type="region of interest" description="Disordered" evidence="2">
    <location>
        <begin position="752"/>
        <end position="787"/>
    </location>
</feature>
<evidence type="ECO:0000256" key="2">
    <source>
        <dbReference type="SAM" id="MobiDB-lite"/>
    </source>
</evidence>
<organism evidence="3 4">
    <name type="scientific">Tanacetum coccineum</name>
    <dbReference type="NCBI Taxonomy" id="301880"/>
    <lineage>
        <taxon>Eukaryota</taxon>
        <taxon>Viridiplantae</taxon>
        <taxon>Streptophyta</taxon>
        <taxon>Embryophyta</taxon>
        <taxon>Tracheophyta</taxon>
        <taxon>Spermatophyta</taxon>
        <taxon>Magnoliopsida</taxon>
        <taxon>eudicotyledons</taxon>
        <taxon>Gunneridae</taxon>
        <taxon>Pentapetalae</taxon>
        <taxon>asterids</taxon>
        <taxon>campanulids</taxon>
        <taxon>Asterales</taxon>
        <taxon>Asteraceae</taxon>
        <taxon>Asteroideae</taxon>
        <taxon>Anthemideae</taxon>
        <taxon>Anthemidinae</taxon>
        <taxon>Tanacetum</taxon>
    </lineage>
</organism>
<evidence type="ECO:0000256" key="1">
    <source>
        <dbReference type="SAM" id="Coils"/>
    </source>
</evidence>
<dbReference type="Proteomes" id="UP001151760">
    <property type="component" value="Unassembled WGS sequence"/>
</dbReference>
<dbReference type="EMBL" id="BQNB010015613">
    <property type="protein sequence ID" value="GJT42063.1"/>
    <property type="molecule type" value="Genomic_DNA"/>
</dbReference>
<keyword evidence="4" id="KW-1185">Reference proteome</keyword>
<evidence type="ECO:0000313" key="4">
    <source>
        <dbReference type="Proteomes" id="UP001151760"/>
    </source>
</evidence>
<keyword evidence="1" id="KW-0175">Coiled coil</keyword>
<proteinExistence type="predicted"/>
<name>A0ABQ5DTW7_9ASTR</name>
<feature type="coiled-coil region" evidence="1">
    <location>
        <begin position="461"/>
        <end position="495"/>
    </location>
</feature>
<protein>
    <submittedName>
        <fullName evidence="3">Uncharacterized protein</fullName>
    </submittedName>
</protein>
<feature type="compositionally biased region" description="Polar residues" evidence="2">
    <location>
        <begin position="752"/>
        <end position="764"/>
    </location>
</feature>
<gene>
    <name evidence="3" type="ORF">Tco_0941928</name>
</gene>
<feature type="region of interest" description="Disordered" evidence="2">
    <location>
        <begin position="256"/>
        <end position="280"/>
    </location>
</feature>